<proteinExistence type="predicted"/>
<organism evidence="1 2">
    <name type="scientific">Rhizophagus clarus</name>
    <dbReference type="NCBI Taxonomy" id="94130"/>
    <lineage>
        <taxon>Eukaryota</taxon>
        <taxon>Fungi</taxon>
        <taxon>Fungi incertae sedis</taxon>
        <taxon>Mucoromycota</taxon>
        <taxon>Glomeromycotina</taxon>
        <taxon>Glomeromycetes</taxon>
        <taxon>Glomerales</taxon>
        <taxon>Glomeraceae</taxon>
        <taxon>Rhizophagus</taxon>
    </lineage>
</organism>
<protein>
    <submittedName>
        <fullName evidence="1">Uncharacterized protein</fullName>
    </submittedName>
</protein>
<reference evidence="1" key="1">
    <citation type="submission" date="2019-10" db="EMBL/GenBank/DDBJ databases">
        <title>Conservation and host-specific expression of non-tandemly repeated heterogenous ribosome RNA gene in arbuscular mycorrhizal fungi.</title>
        <authorList>
            <person name="Maeda T."/>
            <person name="Kobayashi Y."/>
            <person name="Nakagawa T."/>
            <person name="Ezawa T."/>
            <person name="Yamaguchi K."/>
            <person name="Bino T."/>
            <person name="Nishimoto Y."/>
            <person name="Shigenobu S."/>
            <person name="Kawaguchi M."/>
        </authorList>
    </citation>
    <scope>NUCLEOTIDE SEQUENCE</scope>
    <source>
        <strain evidence="1">HR1</strain>
    </source>
</reference>
<dbReference type="AlphaFoldDB" id="A0A8H3QJZ2"/>
<accession>A0A8H3QJZ2</accession>
<dbReference type="EMBL" id="BLAL01000061">
    <property type="protein sequence ID" value="GES82518.1"/>
    <property type="molecule type" value="Genomic_DNA"/>
</dbReference>
<comment type="caution">
    <text evidence="1">The sequence shown here is derived from an EMBL/GenBank/DDBJ whole genome shotgun (WGS) entry which is preliminary data.</text>
</comment>
<sequence length="96" mass="11033">MVFCVILLSKSGAAEIYVRPYDNFINVSSQLNYCILLRKKKTETETDLNHIKELFIDTVFNTAQDILIGFTTPCIHFVVILYYEICLGISSLQSYQ</sequence>
<gene>
    <name evidence="1" type="ORF">RCL2_000971800</name>
</gene>
<name>A0A8H3QJZ2_9GLOM</name>
<dbReference type="Proteomes" id="UP000615446">
    <property type="component" value="Unassembled WGS sequence"/>
</dbReference>
<evidence type="ECO:0000313" key="1">
    <source>
        <dbReference type="EMBL" id="GES82518.1"/>
    </source>
</evidence>
<evidence type="ECO:0000313" key="2">
    <source>
        <dbReference type="Proteomes" id="UP000615446"/>
    </source>
</evidence>